<evidence type="ECO:0000313" key="3">
    <source>
        <dbReference type="Proteomes" id="UP001214553"/>
    </source>
</evidence>
<dbReference type="EMBL" id="CP119108">
    <property type="protein sequence ID" value="WEG10435.1"/>
    <property type="molecule type" value="Genomic_DNA"/>
</dbReference>
<feature type="compositionally biased region" description="Low complexity" evidence="1">
    <location>
        <begin position="303"/>
        <end position="326"/>
    </location>
</feature>
<dbReference type="Proteomes" id="UP001214553">
    <property type="component" value="Chromosome"/>
</dbReference>
<sequence>MASTISLPAGPRPIRSLRPPEAPWNAVLAQAEDGSRCLLVDAVDLTDEISWRGSGAEHLAAVTELVRTARGVSGVLPVCTQPLTSFLERRSGEAGLTPGEAVTLAVSLVRGAAEALTLVPDAPCGTWWLDDSGRPLLVGGSEQRATQGAADLVAGIRVDAATEVAAALRFAEEVLSDPRRLRGEALDVEAALFSAARAEQVATAVLNAPRSVRVTMKGGESGTTSTDEHRWAVVARNVDAGLGDLVSHVVTALWRRLRTDRPRGGKKHPLIAAGVVGALVLGAGLLWPRGGADPAVAEPRHPTPAATAQATETSASSPVPTSSAEPDGLAEVAAALLDQRAACETDACRSATQEDADAHFSADVSPGVRRVTLLDDFGGAAVMRVGAEDTADLFVVIVRRDGKWLLRDIRDVAEQPEGRSG</sequence>
<organism evidence="2 3">
    <name type="scientific">Microbacterium horticulturae</name>
    <dbReference type="NCBI Taxonomy" id="3028316"/>
    <lineage>
        <taxon>Bacteria</taxon>
        <taxon>Bacillati</taxon>
        <taxon>Actinomycetota</taxon>
        <taxon>Actinomycetes</taxon>
        <taxon>Micrococcales</taxon>
        <taxon>Microbacteriaceae</taxon>
        <taxon>Microbacterium</taxon>
    </lineage>
</organism>
<proteinExistence type="predicted"/>
<reference evidence="2 3" key="1">
    <citation type="submission" date="2023-03" db="EMBL/GenBank/DDBJ databases">
        <title>Genome sequence of Microbacterium sp. KACC 23027.</title>
        <authorList>
            <person name="Kim S."/>
            <person name="Heo J."/>
            <person name="Kwon S.-W."/>
        </authorList>
    </citation>
    <scope>NUCLEOTIDE SEQUENCE [LARGE SCALE GENOMIC DNA]</scope>
    <source>
        <strain evidence="2 3">KACC 23027</strain>
    </source>
</reference>
<evidence type="ECO:0000313" key="2">
    <source>
        <dbReference type="EMBL" id="WEG10435.1"/>
    </source>
</evidence>
<name>A0ABY8C1W0_9MICO</name>
<evidence type="ECO:0000256" key="1">
    <source>
        <dbReference type="SAM" id="MobiDB-lite"/>
    </source>
</evidence>
<protein>
    <submittedName>
        <fullName evidence="2">Uncharacterized protein</fullName>
    </submittedName>
</protein>
<keyword evidence="3" id="KW-1185">Reference proteome</keyword>
<accession>A0ABY8C1W0</accession>
<feature type="region of interest" description="Disordered" evidence="1">
    <location>
        <begin position="292"/>
        <end position="326"/>
    </location>
</feature>
<gene>
    <name evidence="2" type="ORF">PU630_07805</name>
</gene>
<dbReference type="RefSeq" id="WP_275279798.1">
    <property type="nucleotide sequence ID" value="NZ_CP119108.1"/>
</dbReference>